<dbReference type="EMBL" id="BMIR01000012">
    <property type="protein sequence ID" value="GGE45856.1"/>
    <property type="molecule type" value="Genomic_DNA"/>
</dbReference>
<name>A0A8J2YJ34_9BACL</name>
<reference evidence="1" key="2">
    <citation type="submission" date="2020-09" db="EMBL/GenBank/DDBJ databases">
        <authorList>
            <person name="Sun Q."/>
            <person name="Zhou Y."/>
        </authorList>
    </citation>
    <scope>NUCLEOTIDE SEQUENCE</scope>
    <source>
        <strain evidence="1">CGMCC 1.15371</strain>
    </source>
</reference>
<dbReference type="Proteomes" id="UP000628775">
    <property type="component" value="Unassembled WGS sequence"/>
</dbReference>
<reference evidence="1" key="1">
    <citation type="journal article" date="2014" name="Int. J. Syst. Evol. Microbiol.">
        <title>Complete genome sequence of Corynebacterium casei LMG S-19264T (=DSM 44701T), isolated from a smear-ripened cheese.</title>
        <authorList>
            <consortium name="US DOE Joint Genome Institute (JGI-PGF)"/>
            <person name="Walter F."/>
            <person name="Albersmeier A."/>
            <person name="Kalinowski J."/>
            <person name="Ruckert C."/>
        </authorList>
    </citation>
    <scope>NUCLEOTIDE SEQUENCE</scope>
    <source>
        <strain evidence="1">CGMCC 1.15371</strain>
    </source>
</reference>
<protein>
    <submittedName>
        <fullName evidence="1">Uncharacterized protein</fullName>
    </submittedName>
</protein>
<proteinExistence type="predicted"/>
<organism evidence="1 2">
    <name type="scientific">Pullulanibacillus camelliae</name>
    <dbReference type="NCBI Taxonomy" id="1707096"/>
    <lineage>
        <taxon>Bacteria</taxon>
        <taxon>Bacillati</taxon>
        <taxon>Bacillota</taxon>
        <taxon>Bacilli</taxon>
        <taxon>Bacillales</taxon>
        <taxon>Sporolactobacillaceae</taxon>
        <taxon>Pullulanibacillus</taxon>
    </lineage>
</organism>
<gene>
    <name evidence="1" type="ORF">GCM10011391_25880</name>
</gene>
<keyword evidence="2" id="KW-1185">Reference proteome</keyword>
<accession>A0A8J2YJ34</accession>
<dbReference type="AlphaFoldDB" id="A0A8J2YJ34"/>
<evidence type="ECO:0000313" key="1">
    <source>
        <dbReference type="EMBL" id="GGE45856.1"/>
    </source>
</evidence>
<evidence type="ECO:0000313" key="2">
    <source>
        <dbReference type="Proteomes" id="UP000628775"/>
    </source>
</evidence>
<sequence>METPTGTVRVRRTSWKNKSSISKFTEVTKDDRLKHHIHVITPKRAHHYHPKE</sequence>
<comment type="caution">
    <text evidence="1">The sequence shown here is derived from an EMBL/GenBank/DDBJ whole genome shotgun (WGS) entry which is preliminary data.</text>
</comment>